<dbReference type="HOGENOM" id="CLU_2899846_0_0_9"/>
<dbReference type="KEGG" id="pgm:PGRAT_10580"/>
<gene>
    <name evidence="1" type="ORF">PGRAT_10580</name>
</gene>
<evidence type="ECO:0000313" key="1">
    <source>
        <dbReference type="EMBL" id="AIQ68016.1"/>
    </source>
</evidence>
<proteinExistence type="predicted"/>
<protein>
    <submittedName>
        <fullName evidence="1">Uncharacterized protein</fullName>
    </submittedName>
</protein>
<name>A0A089M2N7_9BACL</name>
<dbReference type="AlphaFoldDB" id="A0A089M2N7"/>
<dbReference type="Proteomes" id="UP000029500">
    <property type="component" value="Chromosome"/>
</dbReference>
<reference evidence="1 2" key="1">
    <citation type="submission" date="2014-08" db="EMBL/GenBank/DDBJ databases">
        <title>Comparative genomics of the Paenibacillus odorifer group.</title>
        <authorList>
            <person name="den Bakker H.C."/>
            <person name="Tsai Y.-C."/>
            <person name="Martin N."/>
            <person name="Korlach J."/>
            <person name="Wiedmann M."/>
        </authorList>
    </citation>
    <scope>NUCLEOTIDE SEQUENCE [LARGE SCALE GENOMIC DNA]</scope>
    <source>
        <strain evidence="1 2">DSM 15220</strain>
    </source>
</reference>
<accession>A0A089M2N7</accession>
<evidence type="ECO:0000313" key="2">
    <source>
        <dbReference type="Proteomes" id="UP000029500"/>
    </source>
</evidence>
<organism evidence="1 2">
    <name type="scientific">Paenibacillus graminis</name>
    <dbReference type="NCBI Taxonomy" id="189425"/>
    <lineage>
        <taxon>Bacteria</taxon>
        <taxon>Bacillati</taxon>
        <taxon>Bacillota</taxon>
        <taxon>Bacilli</taxon>
        <taxon>Bacillales</taxon>
        <taxon>Paenibacillaceae</taxon>
        <taxon>Paenibacillus</taxon>
    </lineage>
</organism>
<sequence length="62" mass="7575">MLHRIKDQEYNKLCSKTNLEWAPIDSVLNNRIKKFITMNWQRKMGAYTIEENKTKLYRKDNI</sequence>
<keyword evidence="2" id="KW-1185">Reference proteome</keyword>
<dbReference type="EMBL" id="CP009287">
    <property type="protein sequence ID" value="AIQ68016.1"/>
    <property type="molecule type" value="Genomic_DNA"/>
</dbReference>